<dbReference type="InterPro" id="IPR005500">
    <property type="entry name" value="DUF309"/>
</dbReference>
<dbReference type="Gene3D" id="1.10.3450.10">
    <property type="entry name" value="TTHA0068-like"/>
    <property type="match status" value="1"/>
</dbReference>
<dbReference type="SUPFAM" id="SSF140663">
    <property type="entry name" value="TTHA0068-like"/>
    <property type="match status" value="1"/>
</dbReference>
<dbReference type="PANTHER" id="PTHR34796:SF1">
    <property type="entry name" value="EXPRESSED PROTEIN"/>
    <property type="match status" value="1"/>
</dbReference>
<dbReference type="PANTHER" id="PTHR34796">
    <property type="entry name" value="EXPRESSED PROTEIN"/>
    <property type="match status" value="1"/>
</dbReference>
<dbReference type="RefSeq" id="WP_115362228.1">
    <property type="nucleotide sequence ID" value="NZ_QDKL01000002.1"/>
</dbReference>
<comment type="caution">
    <text evidence="1">The sequence shown here is derived from an EMBL/GenBank/DDBJ whole genome shotgun (WGS) entry which is preliminary data.</text>
</comment>
<organism evidence="1 2">
    <name type="scientific">Halobacteriovorax vibrionivorans</name>
    <dbReference type="NCBI Taxonomy" id="2152716"/>
    <lineage>
        <taxon>Bacteria</taxon>
        <taxon>Pseudomonadati</taxon>
        <taxon>Bdellovibrionota</taxon>
        <taxon>Bacteriovoracia</taxon>
        <taxon>Bacteriovoracales</taxon>
        <taxon>Halobacteriovoraceae</taxon>
        <taxon>Halobacteriovorax</taxon>
    </lineage>
</organism>
<sequence>MTKYHFGQFTPEHLELIQEGLELYNTGHYWMCHEVIEDLWMDAMGDNARYVYWVVIQLATSLYHHEDDNLNGASGMVNKAKGKIDFIEKNHVESDIMDKYLDWQRLKRIVKKIPHSPKLSDFKELKSFKFPLKQGV</sequence>
<protein>
    <submittedName>
        <fullName evidence="1">DUF309 domain-containing protein</fullName>
    </submittedName>
</protein>
<reference evidence="2" key="1">
    <citation type="journal article" date="2019" name="Int. J. Syst. Evol. Microbiol.">
        <title>Halobacteriovorax valvorus sp. nov., a novel prokaryotic predator isolated from coastal seawater of China.</title>
        <authorList>
            <person name="Chen M.-X."/>
        </authorList>
    </citation>
    <scope>NUCLEOTIDE SEQUENCE [LARGE SCALE GENOMIC DNA]</scope>
    <source>
        <strain evidence="2">BL9</strain>
    </source>
</reference>
<gene>
    <name evidence="1" type="ORF">DAY19_10700</name>
</gene>
<keyword evidence="2" id="KW-1185">Reference proteome</keyword>
<dbReference type="Pfam" id="PF03745">
    <property type="entry name" value="DUF309"/>
    <property type="match status" value="1"/>
</dbReference>
<evidence type="ECO:0000313" key="2">
    <source>
        <dbReference type="Proteomes" id="UP000443582"/>
    </source>
</evidence>
<dbReference type="EMBL" id="QDKL01000002">
    <property type="protein sequence ID" value="RZF22143.1"/>
    <property type="molecule type" value="Genomic_DNA"/>
</dbReference>
<dbReference type="InterPro" id="IPR023203">
    <property type="entry name" value="TTHA0068_sf"/>
</dbReference>
<evidence type="ECO:0000313" key="1">
    <source>
        <dbReference type="EMBL" id="RZF22143.1"/>
    </source>
</evidence>
<proteinExistence type="predicted"/>
<accession>A0ABY0IJ75</accession>
<name>A0ABY0IJ75_9BACT</name>
<dbReference type="Proteomes" id="UP000443582">
    <property type="component" value="Unassembled WGS sequence"/>
</dbReference>